<keyword evidence="4" id="KW-1185">Reference proteome</keyword>
<dbReference type="RefSeq" id="WP_129459039.1">
    <property type="nucleotide sequence ID" value="NZ_PPCV01000006.1"/>
</dbReference>
<dbReference type="OrthoDB" id="242553at2"/>
<organism evidence="3 4">
    <name type="scientific">Propioniciclava flava</name>
    <dbReference type="NCBI Taxonomy" id="2072026"/>
    <lineage>
        <taxon>Bacteria</taxon>
        <taxon>Bacillati</taxon>
        <taxon>Actinomycetota</taxon>
        <taxon>Actinomycetes</taxon>
        <taxon>Propionibacteriales</taxon>
        <taxon>Propionibacteriaceae</taxon>
        <taxon>Propioniciclava</taxon>
    </lineage>
</organism>
<proteinExistence type="predicted"/>
<evidence type="ECO:0000313" key="3">
    <source>
        <dbReference type="EMBL" id="RXW31823.1"/>
    </source>
</evidence>
<keyword evidence="1" id="KW-0862">Zinc</keyword>
<dbReference type="AlphaFoldDB" id="A0A4Q2EFR3"/>
<keyword evidence="1" id="KW-0479">Metal-binding</keyword>
<dbReference type="InterPro" id="IPR007527">
    <property type="entry name" value="Znf_SWIM"/>
</dbReference>
<evidence type="ECO:0000259" key="2">
    <source>
        <dbReference type="PROSITE" id="PS50966"/>
    </source>
</evidence>
<feature type="domain" description="SWIM-type" evidence="2">
    <location>
        <begin position="51"/>
        <end position="82"/>
    </location>
</feature>
<sequence length="631" mass="67066">MNLDALTVEVLTELTNAGTVRRALKDADVPLSWSQTPEGAWLAEAPDGIICRLGVGTFDEWECSCPAMFRCRHLVRAVLAWQAHPPVDADAPADDTTAAPATPRVDTSWFSPRVAAQGERLVAEGITARISTKPRVRVRILHPLDIGIRYPVDADPRYARCECGSPGCVHLYVAEAARAAAEPALRASSAVLLDTTTPGADQVDEGPWHAWLDQLLGVGLSAADALIGSAVRLATGWESHGRVHLASALREIVTHLEHQRSRDAQVSPERLLLLIGEVESRLRALRHGGPAPASVVAGRPEVEQSGEAGRFLGLGAEWSHVGGWSSLRVPLLDTRTGAVASMVAERGDTADHLVDPADLLRVRHAGVPLGEWATGSALVPRFRRRGDTLAVGRTRVTLAPTPAPAWDEASLPSIIPDGFADVAAQLTGVPGPLGPRRPSDGVLLARLTRADALEADATTTTVTAQLTDAAGAQATLRLTWDPRTTRGARRLIGLLETQPPVAIAGRWRDGEDGLEVDPMAVWVRDGVFLPQVDLAVGCEPPEASRWPAVGVDPWRDAWEGLAQPMGQLLILGALRGAATVVAPLERGRERAESVGLSHVADVAGRLRRCVGDPLALRAVFADACVLLAFAA</sequence>
<gene>
    <name evidence="3" type="ORF">C1706_09735</name>
</gene>
<protein>
    <recommendedName>
        <fullName evidence="2">SWIM-type domain-containing protein</fullName>
    </recommendedName>
</protein>
<reference evidence="3 4" key="1">
    <citation type="submission" date="2018-01" db="EMBL/GenBank/DDBJ databases">
        <title>Lactibacter flavus gen. nov., sp. nov., a novel bacterium of the family Propionibacteriaceae isolated from raw milk and dairy products.</title>
        <authorList>
            <person name="Wenning M."/>
            <person name="Breitenwieser F."/>
            <person name="Huptas C."/>
            <person name="von Neubeck M."/>
            <person name="Busse H.-J."/>
            <person name="Scherer S."/>
        </authorList>
    </citation>
    <scope>NUCLEOTIDE SEQUENCE [LARGE SCALE GENOMIC DNA]</scope>
    <source>
        <strain evidence="3 4">VG341</strain>
    </source>
</reference>
<accession>A0A4Q2EFR3</accession>
<dbReference type="PROSITE" id="PS50966">
    <property type="entry name" value="ZF_SWIM"/>
    <property type="match status" value="1"/>
</dbReference>
<keyword evidence="1" id="KW-0863">Zinc-finger</keyword>
<name>A0A4Q2EFR3_9ACTN</name>
<comment type="caution">
    <text evidence="3">The sequence shown here is derived from an EMBL/GenBank/DDBJ whole genome shotgun (WGS) entry which is preliminary data.</text>
</comment>
<evidence type="ECO:0000256" key="1">
    <source>
        <dbReference type="PROSITE-ProRule" id="PRU00325"/>
    </source>
</evidence>
<dbReference type="Proteomes" id="UP000290624">
    <property type="component" value="Unassembled WGS sequence"/>
</dbReference>
<dbReference type="EMBL" id="PPCV01000006">
    <property type="protein sequence ID" value="RXW31823.1"/>
    <property type="molecule type" value="Genomic_DNA"/>
</dbReference>
<dbReference type="GO" id="GO:0008270">
    <property type="term" value="F:zinc ion binding"/>
    <property type="evidence" value="ECO:0007669"/>
    <property type="project" value="UniProtKB-KW"/>
</dbReference>
<evidence type="ECO:0000313" key="4">
    <source>
        <dbReference type="Proteomes" id="UP000290624"/>
    </source>
</evidence>